<feature type="signal peptide" evidence="6">
    <location>
        <begin position="1"/>
        <end position="31"/>
    </location>
</feature>
<feature type="transmembrane region" description="Helical" evidence="5">
    <location>
        <begin position="295"/>
        <end position="314"/>
    </location>
</feature>
<feature type="transmembrane region" description="Helical" evidence="5">
    <location>
        <begin position="108"/>
        <end position="126"/>
    </location>
</feature>
<protein>
    <submittedName>
        <fullName evidence="9">Uncharacterized protein LOC106159017</fullName>
    </submittedName>
</protein>
<dbReference type="GeneID" id="106159017"/>
<feature type="transmembrane region" description="Helical" evidence="5">
    <location>
        <begin position="355"/>
        <end position="375"/>
    </location>
</feature>
<dbReference type="Proteomes" id="UP000085678">
    <property type="component" value="Unplaced"/>
</dbReference>
<dbReference type="PANTHER" id="PTHR46641">
    <property type="entry name" value="FMRFAMIDE RECEPTOR-RELATED"/>
    <property type="match status" value="1"/>
</dbReference>
<dbReference type="RefSeq" id="XP_013390632.1">
    <property type="nucleotide sequence ID" value="XM_013535178.1"/>
</dbReference>
<evidence type="ECO:0000313" key="9">
    <source>
        <dbReference type="RefSeq" id="XP_013390632.1"/>
    </source>
</evidence>
<dbReference type="SUPFAM" id="SSF81321">
    <property type="entry name" value="Family A G protein-coupled receptor-like"/>
    <property type="match status" value="1"/>
</dbReference>
<evidence type="ECO:0000256" key="1">
    <source>
        <dbReference type="ARBA" id="ARBA00004370"/>
    </source>
</evidence>
<comment type="subcellular location">
    <subcellularLocation>
        <location evidence="1">Membrane</location>
    </subcellularLocation>
</comment>
<name>A0A1S3HX59_LINAN</name>
<dbReference type="Gene3D" id="1.20.1070.10">
    <property type="entry name" value="Rhodopsin 7-helix transmembrane proteins"/>
    <property type="match status" value="1"/>
</dbReference>
<evidence type="ECO:0000313" key="8">
    <source>
        <dbReference type="Proteomes" id="UP000085678"/>
    </source>
</evidence>
<dbReference type="PROSITE" id="PS50262">
    <property type="entry name" value="G_PROTEIN_RECEP_F1_2"/>
    <property type="match status" value="1"/>
</dbReference>
<keyword evidence="8" id="KW-1185">Reference proteome</keyword>
<dbReference type="Pfam" id="PF10324">
    <property type="entry name" value="7TM_GPCR_Srw"/>
    <property type="match status" value="1"/>
</dbReference>
<evidence type="ECO:0000259" key="7">
    <source>
        <dbReference type="PROSITE" id="PS50262"/>
    </source>
</evidence>
<keyword evidence="3 5" id="KW-1133">Transmembrane helix</keyword>
<dbReference type="InterPro" id="IPR052954">
    <property type="entry name" value="GPCR-Ligand_Int"/>
</dbReference>
<evidence type="ECO:0000256" key="2">
    <source>
        <dbReference type="ARBA" id="ARBA00022692"/>
    </source>
</evidence>
<proteinExistence type="predicted"/>
<gene>
    <name evidence="9" type="primary">LOC106159017</name>
</gene>
<feature type="transmembrane region" description="Helical" evidence="5">
    <location>
        <begin position="395"/>
        <end position="416"/>
    </location>
</feature>
<evidence type="ECO:0000256" key="3">
    <source>
        <dbReference type="ARBA" id="ARBA00022989"/>
    </source>
</evidence>
<keyword evidence="2 5" id="KW-0812">Transmembrane</keyword>
<dbReference type="GO" id="GO:0016020">
    <property type="term" value="C:membrane"/>
    <property type="evidence" value="ECO:0007669"/>
    <property type="project" value="UniProtKB-SubCell"/>
</dbReference>
<dbReference type="OrthoDB" id="6086428at2759"/>
<feature type="domain" description="G-protein coupled receptors family 1 profile" evidence="7">
    <location>
        <begin position="117"/>
        <end position="414"/>
    </location>
</feature>
<dbReference type="InterPro" id="IPR019427">
    <property type="entry name" value="7TM_GPCR_serpentine_rcpt_Srw"/>
</dbReference>
<feature type="chain" id="PRO_5010182583" evidence="6">
    <location>
        <begin position="32"/>
        <end position="486"/>
    </location>
</feature>
<dbReference type="InterPro" id="IPR017452">
    <property type="entry name" value="GPCR_Rhodpsn_7TM"/>
</dbReference>
<evidence type="ECO:0000256" key="6">
    <source>
        <dbReference type="SAM" id="SignalP"/>
    </source>
</evidence>
<keyword evidence="6" id="KW-0732">Signal</keyword>
<sequence length="486" mass="56116">MVLVFWTSIRKQCLLTLPLLLCVSYHGNVESAVYWEETNNVTYCTLPRDKTLPDPDWGPGNCTPKPEDYLNCVYYWTNASATTATIRTHYLNRTDAAYSDYVIYVGRPLIYCIGLVCNILSICVFSQKQLRQVATCQFMIAIAVFDILTILNGFFYWIEYELLVPVMTAHVALCKISVFTVYCGPQMSAITLTLMSAERLMRKLNTAAHERWFSIKRTRLYIVVIVLAMVLLNIYTFVSDIFFEECCKNVCWNIYHDGTDMLELHEKNCRKGVGNNCGNMGALAFYTVYKWVALSIYWILPFVGLPVINGWLLYEIWKERRRRNNQECRSIIPIPDLSVNGSEYDEDRDKEITKMLILVTLSYWVMTTGCNFMQAGIIDVYHACTPDELVRNSTIYTIFMLLFYLNHASNFFLYCISAKPYRDEVKCMFARGYRAMSFKRNKNETKIQSCSYNAENDKRVNLARVSLYMSDGSRCNSIGSLSNSTT</sequence>
<feature type="transmembrane region" description="Helical" evidence="5">
    <location>
        <begin position="178"/>
        <end position="197"/>
    </location>
</feature>
<organism evidence="8 9">
    <name type="scientific">Lingula anatina</name>
    <name type="common">Brachiopod</name>
    <name type="synonym">Lingula unguis</name>
    <dbReference type="NCBI Taxonomy" id="7574"/>
    <lineage>
        <taxon>Eukaryota</taxon>
        <taxon>Metazoa</taxon>
        <taxon>Spiralia</taxon>
        <taxon>Lophotrochozoa</taxon>
        <taxon>Brachiopoda</taxon>
        <taxon>Linguliformea</taxon>
        <taxon>Lingulata</taxon>
        <taxon>Lingulida</taxon>
        <taxon>Linguloidea</taxon>
        <taxon>Lingulidae</taxon>
        <taxon>Lingula</taxon>
    </lineage>
</organism>
<evidence type="ECO:0000256" key="4">
    <source>
        <dbReference type="ARBA" id="ARBA00023136"/>
    </source>
</evidence>
<dbReference type="GO" id="GO:0008528">
    <property type="term" value="F:G protein-coupled peptide receptor activity"/>
    <property type="evidence" value="ECO:0007669"/>
    <property type="project" value="InterPro"/>
</dbReference>
<feature type="transmembrane region" description="Helical" evidence="5">
    <location>
        <begin position="218"/>
        <end position="238"/>
    </location>
</feature>
<dbReference type="AlphaFoldDB" id="A0A1S3HX59"/>
<dbReference type="PANTHER" id="PTHR46641:SF25">
    <property type="entry name" value="CNMAMIDE RECEPTOR-RELATED"/>
    <property type="match status" value="1"/>
</dbReference>
<accession>A0A1S3HX59</accession>
<feature type="transmembrane region" description="Helical" evidence="5">
    <location>
        <begin position="138"/>
        <end position="158"/>
    </location>
</feature>
<keyword evidence="4 5" id="KW-0472">Membrane</keyword>
<dbReference type="InParanoid" id="A0A1S3HX59"/>
<dbReference type="KEGG" id="lak:106159017"/>
<evidence type="ECO:0000256" key="5">
    <source>
        <dbReference type="SAM" id="Phobius"/>
    </source>
</evidence>
<reference evidence="9" key="1">
    <citation type="submission" date="2025-08" db="UniProtKB">
        <authorList>
            <consortium name="RefSeq"/>
        </authorList>
    </citation>
    <scope>IDENTIFICATION</scope>
    <source>
        <tissue evidence="9">Gonads</tissue>
    </source>
</reference>